<reference evidence="2 3" key="1">
    <citation type="submission" date="2013-12" db="EMBL/GenBank/DDBJ databases">
        <title>Draft genome of the parsitic nematode Ancylostoma duodenale.</title>
        <authorList>
            <person name="Mitreva M."/>
        </authorList>
    </citation>
    <scope>NUCLEOTIDE SEQUENCE [LARGE SCALE GENOMIC DNA]</scope>
    <source>
        <strain evidence="2 3">Zhejiang</strain>
    </source>
</reference>
<dbReference type="OrthoDB" id="10062814at2759"/>
<keyword evidence="3" id="KW-1185">Reference proteome</keyword>
<sequence>MKATPELLLASLIESELVLNPYSGIETQLEKKATYMQSRVDKLHQYNQDANAGVALTKSQDEARSKLDEVIKHQDYVKSGI</sequence>
<dbReference type="AlphaFoldDB" id="A0A0C2FS65"/>
<gene>
    <name evidence="2" type="ORF">ANCDUO_22164</name>
    <name evidence="1" type="ORF">ANCDUO_22175</name>
</gene>
<dbReference type="EMBL" id="KN766117">
    <property type="protein sequence ID" value="KIH47771.1"/>
    <property type="molecule type" value="Genomic_DNA"/>
</dbReference>
<dbReference type="EMBL" id="KN766280">
    <property type="protein sequence ID" value="KIH47760.1"/>
    <property type="molecule type" value="Genomic_DNA"/>
</dbReference>
<dbReference type="Proteomes" id="UP000054047">
    <property type="component" value="Unassembled WGS sequence"/>
</dbReference>
<protein>
    <submittedName>
        <fullName evidence="2">Uncharacterized protein</fullName>
    </submittedName>
</protein>
<evidence type="ECO:0000313" key="1">
    <source>
        <dbReference type="EMBL" id="KIH47760.1"/>
    </source>
</evidence>
<evidence type="ECO:0000313" key="2">
    <source>
        <dbReference type="EMBL" id="KIH47771.1"/>
    </source>
</evidence>
<organism evidence="2 3">
    <name type="scientific">Ancylostoma duodenale</name>
    <dbReference type="NCBI Taxonomy" id="51022"/>
    <lineage>
        <taxon>Eukaryota</taxon>
        <taxon>Metazoa</taxon>
        <taxon>Ecdysozoa</taxon>
        <taxon>Nematoda</taxon>
        <taxon>Chromadorea</taxon>
        <taxon>Rhabditida</taxon>
        <taxon>Rhabditina</taxon>
        <taxon>Rhabditomorpha</taxon>
        <taxon>Strongyloidea</taxon>
        <taxon>Ancylostomatidae</taxon>
        <taxon>Ancylostomatinae</taxon>
        <taxon>Ancylostoma</taxon>
    </lineage>
</organism>
<name>A0A0C2FS65_9BILA</name>
<proteinExistence type="predicted"/>
<accession>A0A0C2FS65</accession>
<evidence type="ECO:0000313" key="3">
    <source>
        <dbReference type="Proteomes" id="UP000054047"/>
    </source>
</evidence>